<feature type="compositionally biased region" description="Polar residues" evidence="1">
    <location>
        <begin position="139"/>
        <end position="150"/>
    </location>
</feature>
<sequence length="175" mass="20594">MVERYESDRMMRQFGCMQRILLPLQELEDLYKIDLQGRLEEDWPTFHKKYIEIWQCRYNDKPYLLLASERSKQHLRRKPRRGPINPRSGEDVVAGSTSAPSALEDLIAMQPPSQYDSFIFASNPRDLRWAARARLQSTMEEGDKVNNQPQRACEDEAEVDEESPKQIVRQNPRRA</sequence>
<gene>
    <name evidence="2" type="ORF">Golax_003627</name>
</gene>
<reference evidence="2 3" key="1">
    <citation type="journal article" date="2019" name="Genome Biol. Evol.">
        <title>Insights into the evolution of the New World diploid cottons (Gossypium, subgenus Houzingenia) based on genome sequencing.</title>
        <authorList>
            <person name="Grover C.E."/>
            <person name="Arick M.A. 2nd"/>
            <person name="Thrash A."/>
            <person name="Conover J.L."/>
            <person name="Sanders W.S."/>
            <person name="Peterson D.G."/>
            <person name="Frelichowski J.E."/>
            <person name="Scheffler J.A."/>
            <person name="Scheffler B.E."/>
            <person name="Wendel J.F."/>
        </authorList>
    </citation>
    <scope>NUCLEOTIDE SEQUENCE [LARGE SCALE GENOMIC DNA]</scope>
    <source>
        <strain evidence="2">4</strain>
        <tissue evidence="2">Leaf</tissue>
    </source>
</reference>
<evidence type="ECO:0000313" key="2">
    <source>
        <dbReference type="EMBL" id="MBA0723006.1"/>
    </source>
</evidence>
<keyword evidence="3" id="KW-1185">Reference proteome</keyword>
<name>A0A7J9AFZ5_9ROSI</name>
<protein>
    <submittedName>
        <fullName evidence="2">Uncharacterized protein</fullName>
    </submittedName>
</protein>
<evidence type="ECO:0000256" key="1">
    <source>
        <dbReference type="SAM" id="MobiDB-lite"/>
    </source>
</evidence>
<dbReference type="AlphaFoldDB" id="A0A7J9AFZ5"/>
<proteinExistence type="predicted"/>
<comment type="caution">
    <text evidence="2">The sequence shown here is derived from an EMBL/GenBank/DDBJ whole genome shotgun (WGS) entry which is preliminary data.</text>
</comment>
<evidence type="ECO:0000313" key="3">
    <source>
        <dbReference type="Proteomes" id="UP000593574"/>
    </source>
</evidence>
<dbReference type="EMBL" id="JABEZV010000010">
    <property type="protein sequence ID" value="MBA0723006.1"/>
    <property type="molecule type" value="Genomic_DNA"/>
</dbReference>
<accession>A0A7J9AFZ5</accession>
<feature type="region of interest" description="Disordered" evidence="1">
    <location>
        <begin position="72"/>
        <end position="97"/>
    </location>
</feature>
<organism evidence="2 3">
    <name type="scientific">Gossypium laxum</name>
    <dbReference type="NCBI Taxonomy" id="34288"/>
    <lineage>
        <taxon>Eukaryota</taxon>
        <taxon>Viridiplantae</taxon>
        <taxon>Streptophyta</taxon>
        <taxon>Embryophyta</taxon>
        <taxon>Tracheophyta</taxon>
        <taxon>Spermatophyta</taxon>
        <taxon>Magnoliopsida</taxon>
        <taxon>eudicotyledons</taxon>
        <taxon>Gunneridae</taxon>
        <taxon>Pentapetalae</taxon>
        <taxon>rosids</taxon>
        <taxon>malvids</taxon>
        <taxon>Malvales</taxon>
        <taxon>Malvaceae</taxon>
        <taxon>Malvoideae</taxon>
        <taxon>Gossypium</taxon>
    </lineage>
</organism>
<feature type="region of interest" description="Disordered" evidence="1">
    <location>
        <begin position="139"/>
        <end position="175"/>
    </location>
</feature>
<dbReference type="Proteomes" id="UP000593574">
    <property type="component" value="Unassembled WGS sequence"/>
</dbReference>